<feature type="transmembrane region" description="Helical" evidence="6">
    <location>
        <begin position="20"/>
        <end position="42"/>
    </location>
</feature>
<keyword evidence="3 6" id="KW-0812">Transmembrane</keyword>
<dbReference type="Proteomes" id="UP000033048">
    <property type="component" value="Chromosome"/>
</dbReference>
<dbReference type="GO" id="GO:0005886">
    <property type="term" value="C:plasma membrane"/>
    <property type="evidence" value="ECO:0007669"/>
    <property type="project" value="UniProtKB-SubCell"/>
</dbReference>
<accession>A0A0E3X117</accession>
<sequence>MTPPPSGNNMIDNTKIFRKIIDSITTVVLYILLLTLVVGMGITLLELRFTAFTSLDLGFNHMVSSVLTIFILIDLFNIFVDYHEHERIKLTYVTDATILIVMREIAVGMYAKEFDSEFILALSALILVLGIVRVLAIRYSPEEMHDIVPEFMNGKKKETEAEVE</sequence>
<dbReference type="InterPro" id="IPR020948">
    <property type="entry name" value="P_starv_induced_PsiE-like"/>
</dbReference>
<protein>
    <recommendedName>
        <fullName evidence="9">Phosphate-starvation-inducible E</fullName>
    </recommendedName>
</protein>
<feature type="transmembrane region" description="Helical" evidence="6">
    <location>
        <begin position="118"/>
        <end position="136"/>
    </location>
</feature>
<evidence type="ECO:0000313" key="7">
    <source>
        <dbReference type="EMBL" id="AKB85999.1"/>
    </source>
</evidence>
<keyword evidence="5 6" id="KW-0472">Membrane</keyword>
<dbReference type="STRING" id="1434104.MCMEM_1946"/>
<dbReference type="EMBL" id="CP009518">
    <property type="protein sequence ID" value="AKB85999.1"/>
    <property type="molecule type" value="Genomic_DNA"/>
</dbReference>
<evidence type="ECO:0000256" key="3">
    <source>
        <dbReference type="ARBA" id="ARBA00022692"/>
    </source>
</evidence>
<evidence type="ECO:0000256" key="2">
    <source>
        <dbReference type="ARBA" id="ARBA00022475"/>
    </source>
</evidence>
<gene>
    <name evidence="7" type="ORF">MCMEM_1946</name>
</gene>
<reference evidence="7 8" key="1">
    <citation type="submission" date="2014-07" db="EMBL/GenBank/DDBJ databases">
        <title>Methanogenic archaea and the global carbon cycle.</title>
        <authorList>
            <person name="Henriksen J.R."/>
            <person name="Luke J."/>
            <person name="Reinhart S."/>
            <person name="Benedict M.N."/>
            <person name="Youngblut N.D."/>
            <person name="Metcalf M.E."/>
            <person name="Whitaker R.J."/>
            <person name="Metcalf W.W."/>
        </authorList>
    </citation>
    <scope>NUCLEOTIDE SEQUENCE [LARGE SCALE GENOMIC DNA]</scope>
    <source>
        <strain evidence="7 8">MM1</strain>
    </source>
</reference>
<organism evidence="7 8">
    <name type="scientific">Methanococcoides methylutens MM1</name>
    <dbReference type="NCBI Taxonomy" id="1434104"/>
    <lineage>
        <taxon>Archaea</taxon>
        <taxon>Methanobacteriati</taxon>
        <taxon>Methanobacteriota</taxon>
        <taxon>Stenosarchaea group</taxon>
        <taxon>Methanomicrobia</taxon>
        <taxon>Methanosarcinales</taxon>
        <taxon>Methanosarcinaceae</taxon>
        <taxon>Methanococcoides</taxon>
    </lineage>
</organism>
<evidence type="ECO:0000313" key="8">
    <source>
        <dbReference type="Proteomes" id="UP000033048"/>
    </source>
</evidence>
<dbReference type="KEGG" id="mmet:MCMEM_1946"/>
<dbReference type="Pfam" id="PF06146">
    <property type="entry name" value="PsiE"/>
    <property type="match status" value="1"/>
</dbReference>
<evidence type="ECO:0008006" key="9">
    <source>
        <dbReference type="Google" id="ProtNLM"/>
    </source>
</evidence>
<evidence type="ECO:0000256" key="4">
    <source>
        <dbReference type="ARBA" id="ARBA00022989"/>
    </source>
</evidence>
<evidence type="ECO:0000256" key="1">
    <source>
        <dbReference type="ARBA" id="ARBA00004651"/>
    </source>
</evidence>
<comment type="subcellular location">
    <subcellularLocation>
        <location evidence="1">Cell membrane</location>
        <topology evidence="1">Multi-pass membrane protein</topology>
    </subcellularLocation>
</comment>
<name>A0A0E3X117_METMT</name>
<keyword evidence="4 6" id="KW-1133">Transmembrane helix</keyword>
<evidence type="ECO:0000256" key="5">
    <source>
        <dbReference type="ARBA" id="ARBA00023136"/>
    </source>
</evidence>
<keyword evidence="8" id="KW-1185">Reference proteome</keyword>
<keyword evidence="2" id="KW-1003">Cell membrane</keyword>
<evidence type="ECO:0000256" key="6">
    <source>
        <dbReference type="SAM" id="Phobius"/>
    </source>
</evidence>
<dbReference type="AlphaFoldDB" id="A0A0E3X117"/>
<feature type="transmembrane region" description="Helical" evidence="6">
    <location>
        <begin position="62"/>
        <end position="80"/>
    </location>
</feature>
<dbReference type="HOGENOM" id="CLU_136000_0_0_2"/>
<proteinExistence type="predicted"/>